<evidence type="ECO:0000256" key="4">
    <source>
        <dbReference type="ARBA" id="ARBA00022771"/>
    </source>
</evidence>
<dbReference type="GO" id="GO:0045893">
    <property type="term" value="P:positive regulation of DNA-templated transcription"/>
    <property type="evidence" value="ECO:0007669"/>
    <property type="project" value="TreeGrafter"/>
</dbReference>
<dbReference type="InterPro" id="IPR002857">
    <property type="entry name" value="Znf_CXXC"/>
</dbReference>
<dbReference type="SMART" id="SM00249">
    <property type="entry name" value="PHD"/>
    <property type="match status" value="1"/>
</dbReference>
<comment type="subcellular location">
    <subcellularLocation>
        <location evidence="1">Nucleus</location>
    </subcellularLocation>
</comment>
<dbReference type="InterPro" id="IPR022056">
    <property type="entry name" value="CpG-bd_C"/>
</dbReference>
<keyword evidence="6" id="KW-0805">Transcription regulation</keyword>
<dbReference type="InterPro" id="IPR019786">
    <property type="entry name" value="Zinc_finger_PHD-type_CS"/>
</dbReference>
<evidence type="ECO:0000256" key="15">
    <source>
        <dbReference type="SAM" id="Coils"/>
    </source>
</evidence>
<dbReference type="InterPro" id="IPR011011">
    <property type="entry name" value="Znf_FYVE_PHD"/>
</dbReference>
<evidence type="ECO:0000256" key="5">
    <source>
        <dbReference type="ARBA" id="ARBA00022833"/>
    </source>
</evidence>
<feature type="coiled-coil region" evidence="15">
    <location>
        <begin position="262"/>
        <end position="310"/>
    </location>
</feature>
<reference evidence="19" key="1">
    <citation type="submission" date="2025-08" db="UniProtKB">
        <authorList>
            <consortium name="Ensembl"/>
        </authorList>
    </citation>
    <scope>IDENTIFICATION</scope>
</reference>
<evidence type="ECO:0000256" key="8">
    <source>
        <dbReference type="ARBA" id="ARBA00023163"/>
    </source>
</evidence>
<dbReference type="Pfam" id="PF12269">
    <property type="entry name" value="CpG_bind_C"/>
    <property type="match status" value="1"/>
</dbReference>
<feature type="domain" description="CXXC-type" evidence="18">
    <location>
        <begin position="107"/>
        <end position="156"/>
    </location>
</feature>
<feature type="compositionally biased region" description="Basic residues" evidence="16">
    <location>
        <begin position="175"/>
        <end position="194"/>
    </location>
</feature>
<dbReference type="GeneTree" id="ENSGT00940000166392"/>
<name>A0A674CBL9_SALTR</name>
<evidence type="ECO:0000313" key="19">
    <source>
        <dbReference type="Ensembl" id="ENSSTUP00000080768.1"/>
    </source>
</evidence>
<dbReference type="InterPro" id="IPR001965">
    <property type="entry name" value="Znf_PHD"/>
</dbReference>
<sequence length="488" mass="57016">LHFGLSLGENAPVYCICRKPDINCFMIGCDNCNEWFHGNCINLTEKMAKAIRQWYCLRCQDDNPSLEIKYRPKKSREKEAESQREPERNFERQNSTPDYTSEKRRGSNVKRSARMCGECEPCLRTEDCATCDFCKDMKKFGGPNKIRQKCRFRQCDVRARVILIYNCDLAKIKQSKSRRHKQKQKHKDKLRHNNKGGARDGGGQRQCLGPSCVEAARANSKYCSEECGIKLAANRIFEILPQRIQQWQQSPCVAEEQGKKQLERIRRDQQNARIRLTDMEKRFHELEGIIAKAKQQVVQQDEEANEGDNEETDLLIFCVSCSHPINPKVALRHMERCYAKYESQTSFGSMYPTKIEGATRLFCDVYNPQSKTYCKRLQVLCPEHSRDPKVPGDEVCGCPLVRNVFEVTGEYCRVSKRKCNKHYNWEKLRRAEVDLERVRVWYKLDELFEQERNMRTAMTNRAGLLALMLHQTIQHDPLTTDLRCNKDR</sequence>
<keyword evidence="7" id="KW-0238">DNA-binding</keyword>
<evidence type="ECO:0000256" key="1">
    <source>
        <dbReference type="ARBA" id="ARBA00004123"/>
    </source>
</evidence>
<evidence type="ECO:0000256" key="11">
    <source>
        <dbReference type="ARBA" id="ARBA00056449"/>
    </source>
</evidence>
<keyword evidence="4 14" id="KW-0863">Zinc-finger</keyword>
<gene>
    <name evidence="19" type="primary">LOC115150850</name>
</gene>
<dbReference type="PANTHER" id="PTHR46174:SF1">
    <property type="entry name" value="CXXC-TYPE ZINC FINGER PROTEIN 1"/>
    <property type="match status" value="1"/>
</dbReference>
<keyword evidence="20" id="KW-1185">Reference proteome</keyword>
<evidence type="ECO:0000256" key="14">
    <source>
        <dbReference type="PROSITE-ProRule" id="PRU00509"/>
    </source>
</evidence>
<dbReference type="GO" id="GO:0008270">
    <property type="term" value="F:zinc ion binding"/>
    <property type="evidence" value="ECO:0007669"/>
    <property type="project" value="UniProtKB-KW"/>
</dbReference>
<comment type="function">
    <text evidence="11">Transcriptional activator that exhibits a unique DNA binding specificity for CpG unmethylated motifs with a preference for CpGG.</text>
</comment>
<dbReference type="SUPFAM" id="SSF57903">
    <property type="entry name" value="FYVE/PHD zinc finger"/>
    <property type="match status" value="1"/>
</dbReference>
<dbReference type="CDD" id="cd15553">
    <property type="entry name" value="PHD_Cfp1"/>
    <property type="match status" value="1"/>
</dbReference>
<proteinExistence type="predicted"/>
<dbReference type="Pfam" id="PF00628">
    <property type="entry name" value="PHD"/>
    <property type="match status" value="1"/>
</dbReference>
<keyword evidence="5" id="KW-0862">Zinc</keyword>
<dbReference type="Ensembl" id="ENSSTUT00000085985.1">
    <property type="protein sequence ID" value="ENSSTUP00000080768.1"/>
    <property type="gene ID" value="ENSSTUG00000035005.1"/>
</dbReference>
<dbReference type="PROSITE" id="PS01359">
    <property type="entry name" value="ZF_PHD_1"/>
    <property type="match status" value="1"/>
</dbReference>
<keyword evidence="15" id="KW-0175">Coiled coil</keyword>
<evidence type="ECO:0000256" key="3">
    <source>
        <dbReference type="ARBA" id="ARBA00022723"/>
    </source>
</evidence>
<dbReference type="InterPro" id="IPR037869">
    <property type="entry name" value="Spp1/CFP1"/>
</dbReference>
<keyword evidence="2" id="KW-0597">Phosphoprotein</keyword>
<dbReference type="Pfam" id="PF02008">
    <property type="entry name" value="zf-CXXC"/>
    <property type="match status" value="1"/>
</dbReference>
<keyword evidence="3" id="KW-0479">Metal-binding</keyword>
<evidence type="ECO:0000256" key="7">
    <source>
        <dbReference type="ARBA" id="ARBA00023125"/>
    </source>
</evidence>
<dbReference type="GO" id="GO:0048188">
    <property type="term" value="C:Set1C/COMPASS complex"/>
    <property type="evidence" value="ECO:0007669"/>
    <property type="project" value="InterPro"/>
</dbReference>
<evidence type="ECO:0000256" key="9">
    <source>
        <dbReference type="ARBA" id="ARBA00023242"/>
    </source>
</evidence>
<feature type="compositionally biased region" description="Basic and acidic residues" evidence="16">
    <location>
        <begin position="76"/>
        <end position="91"/>
    </location>
</feature>
<dbReference type="Gene3D" id="3.30.40.10">
    <property type="entry name" value="Zinc/RING finger domain, C3HC4 (zinc finger)"/>
    <property type="match status" value="1"/>
</dbReference>
<dbReference type="FunFam" id="3.30.40.10:FF:000138">
    <property type="entry name" value="CXXC-type zinc finger protein 1"/>
    <property type="match status" value="1"/>
</dbReference>
<keyword evidence="8" id="KW-0804">Transcription</keyword>
<evidence type="ECO:0000256" key="10">
    <source>
        <dbReference type="ARBA" id="ARBA00023828"/>
    </source>
</evidence>
<dbReference type="PROSITE" id="PS51058">
    <property type="entry name" value="ZF_CXXC"/>
    <property type="match status" value="1"/>
</dbReference>
<dbReference type="InterPro" id="IPR019787">
    <property type="entry name" value="Znf_PHD-finger"/>
</dbReference>
<protein>
    <recommendedName>
        <fullName evidence="10">CXXC-type zinc finger protein 1</fullName>
    </recommendedName>
    <alternativeName>
        <fullName evidence="12">CpG-binding protein</fullName>
    </alternativeName>
    <alternativeName>
        <fullName evidence="13">PHD finger and CXXC domain-containing protein 1</fullName>
    </alternativeName>
</protein>
<dbReference type="InterPro" id="IPR013083">
    <property type="entry name" value="Znf_RING/FYVE/PHD"/>
</dbReference>
<evidence type="ECO:0000256" key="16">
    <source>
        <dbReference type="SAM" id="MobiDB-lite"/>
    </source>
</evidence>
<evidence type="ECO:0000256" key="2">
    <source>
        <dbReference type="ARBA" id="ARBA00022553"/>
    </source>
</evidence>
<evidence type="ECO:0000259" key="17">
    <source>
        <dbReference type="PROSITE" id="PS50016"/>
    </source>
</evidence>
<feature type="domain" description="PHD-type" evidence="17">
    <location>
        <begin position="12"/>
        <end position="62"/>
    </location>
</feature>
<evidence type="ECO:0000259" key="18">
    <source>
        <dbReference type="PROSITE" id="PS51058"/>
    </source>
</evidence>
<feature type="region of interest" description="Disordered" evidence="16">
    <location>
        <begin position="71"/>
        <end position="106"/>
    </location>
</feature>
<dbReference type="AlphaFoldDB" id="A0A674CBL9"/>
<keyword evidence="9" id="KW-0539">Nucleus</keyword>
<accession>A0A674CBL9</accession>
<evidence type="ECO:0000313" key="20">
    <source>
        <dbReference type="Proteomes" id="UP000472277"/>
    </source>
</evidence>
<feature type="region of interest" description="Disordered" evidence="16">
    <location>
        <begin position="175"/>
        <end position="203"/>
    </location>
</feature>
<reference evidence="19" key="2">
    <citation type="submission" date="2025-09" db="UniProtKB">
        <authorList>
            <consortium name="Ensembl"/>
        </authorList>
    </citation>
    <scope>IDENTIFICATION</scope>
</reference>
<dbReference type="PANTHER" id="PTHR46174">
    <property type="entry name" value="CXXC-TYPE ZINC FINGER PROTEIN 1"/>
    <property type="match status" value="1"/>
</dbReference>
<evidence type="ECO:0000256" key="6">
    <source>
        <dbReference type="ARBA" id="ARBA00023015"/>
    </source>
</evidence>
<evidence type="ECO:0000256" key="13">
    <source>
        <dbReference type="ARBA" id="ARBA00081451"/>
    </source>
</evidence>
<dbReference type="PROSITE" id="PS50016">
    <property type="entry name" value="ZF_PHD_2"/>
    <property type="match status" value="1"/>
</dbReference>
<dbReference type="GO" id="GO:0003677">
    <property type="term" value="F:DNA binding"/>
    <property type="evidence" value="ECO:0007669"/>
    <property type="project" value="UniProtKB-KW"/>
</dbReference>
<evidence type="ECO:0000256" key="12">
    <source>
        <dbReference type="ARBA" id="ARBA00079319"/>
    </source>
</evidence>
<organism evidence="19 20">
    <name type="scientific">Salmo trutta</name>
    <name type="common">Brown trout</name>
    <dbReference type="NCBI Taxonomy" id="8032"/>
    <lineage>
        <taxon>Eukaryota</taxon>
        <taxon>Metazoa</taxon>
        <taxon>Chordata</taxon>
        <taxon>Craniata</taxon>
        <taxon>Vertebrata</taxon>
        <taxon>Euteleostomi</taxon>
        <taxon>Actinopterygii</taxon>
        <taxon>Neopterygii</taxon>
        <taxon>Teleostei</taxon>
        <taxon>Protacanthopterygii</taxon>
        <taxon>Salmoniformes</taxon>
        <taxon>Salmonidae</taxon>
        <taxon>Salmoninae</taxon>
        <taxon>Salmo</taxon>
    </lineage>
</organism>
<dbReference type="Proteomes" id="UP000472277">
    <property type="component" value="Chromosome 16"/>
</dbReference>